<organism evidence="1 2">
    <name type="scientific">Diversispora epigaea</name>
    <dbReference type="NCBI Taxonomy" id="1348612"/>
    <lineage>
        <taxon>Eukaryota</taxon>
        <taxon>Fungi</taxon>
        <taxon>Fungi incertae sedis</taxon>
        <taxon>Mucoromycota</taxon>
        <taxon>Glomeromycotina</taxon>
        <taxon>Glomeromycetes</taxon>
        <taxon>Diversisporales</taxon>
        <taxon>Diversisporaceae</taxon>
        <taxon>Diversispora</taxon>
    </lineage>
</organism>
<keyword evidence="2" id="KW-1185">Reference proteome</keyword>
<reference evidence="1 2" key="1">
    <citation type="submission" date="2018-08" db="EMBL/GenBank/DDBJ databases">
        <title>Genome and evolution of the arbuscular mycorrhizal fungus Diversispora epigaea (formerly Glomus versiforme) and its bacterial endosymbionts.</title>
        <authorList>
            <person name="Sun X."/>
            <person name="Fei Z."/>
            <person name="Harrison M."/>
        </authorList>
    </citation>
    <scope>NUCLEOTIDE SEQUENCE [LARGE SCALE GENOMIC DNA]</scope>
    <source>
        <strain evidence="1 2">IT104</strain>
    </source>
</reference>
<sequence length="104" mass="12545">MNTYRFLRYVFYNQAKEEPQLDPIPDFVMLIEDVIKIILKDLDFRDIFSALLVNREWCRAAVPFYWKAPFNFTRKRSMAALKTYEVYLEQGSNNDTTYELWTTP</sequence>
<protein>
    <recommendedName>
        <fullName evidence="3">F-box domain-containing protein</fullName>
    </recommendedName>
</protein>
<gene>
    <name evidence="1" type="ORF">Glove_168g275</name>
</gene>
<dbReference type="CDD" id="cd09917">
    <property type="entry name" value="F-box_SF"/>
    <property type="match status" value="1"/>
</dbReference>
<dbReference type="AlphaFoldDB" id="A0A397IPZ1"/>
<dbReference type="SUPFAM" id="SSF81383">
    <property type="entry name" value="F-box domain"/>
    <property type="match status" value="1"/>
</dbReference>
<dbReference type="Proteomes" id="UP000266861">
    <property type="component" value="Unassembled WGS sequence"/>
</dbReference>
<dbReference type="OrthoDB" id="2344632at2759"/>
<evidence type="ECO:0000313" key="2">
    <source>
        <dbReference type="Proteomes" id="UP000266861"/>
    </source>
</evidence>
<dbReference type="InterPro" id="IPR036047">
    <property type="entry name" value="F-box-like_dom_sf"/>
</dbReference>
<name>A0A397IPZ1_9GLOM</name>
<comment type="caution">
    <text evidence="1">The sequence shown here is derived from an EMBL/GenBank/DDBJ whole genome shotgun (WGS) entry which is preliminary data.</text>
</comment>
<evidence type="ECO:0000313" key="1">
    <source>
        <dbReference type="EMBL" id="RHZ78041.1"/>
    </source>
</evidence>
<dbReference type="EMBL" id="PQFF01000158">
    <property type="protein sequence ID" value="RHZ78041.1"/>
    <property type="molecule type" value="Genomic_DNA"/>
</dbReference>
<accession>A0A397IPZ1</accession>
<proteinExistence type="predicted"/>
<evidence type="ECO:0008006" key="3">
    <source>
        <dbReference type="Google" id="ProtNLM"/>
    </source>
</evidence>